<evidence type="ECO:0000313" key="2">
    <source>
        <dbReference type="EMBL" id="KAF7306318.1"/>
    </source>
</evidence>
<dbReference type="GeneID" id="59343561"/>
<accession>A0A8H6W972</accession>
<dbReference type="AlphaFoldDB" id="A0A8H6W972"/>
<dbReference type="EMBL" id="JACAZF010000004">
    <property type="protein sequence ID" value="KAF7306318.1"/>
    <property type="molecule type" value="Genomic_DNA"/>
</dbReference>
<reference evidence="2" key="1">
    <citation type="submission" date="2020-05" db="EMBL/GenBank/DDBJ databases">
        <title>Mycena genomes resolve the evolution of fungal bioluminescence.</title>
        <authorList>
            <person name="Tsai I.J."/>
        </authorList>
    </citation>
    <scope>NUCLEOTIDE SEQUENCE</scope>
    <source>
        <strain evidence="2">171206Taipei</strain>
    </source>
</reference>
<comment type="caution">
    <text evidence="2">The sequence shown here is derived from an EMBL/GenBank/DDBJ whole genome shotgun (WGS) entry which is preliminary data.</text>
</comment>
<gene>
    <name evidence="2" type="ORF">MIND_00423000</name>
</gene>
<sequence length="637" mass="72197">MEVHKDGKNPEPSTIQTLPLPHYRHQFLHFFQSKSPPAFVDKRPFVAQLPDEFRYILARPPRFGKTTFISTLQALYDTSTVDEFAQLFNGVNVTTKHNQHLCLAFTFVGLGGTLSRISDRVRSGLKFFVRKYAKELDPLPPNGFSSVAAQMLTQVITLVSQRKHSLFVSVDDFDGPFRLPTRSSTENTPTSFKDVADTMKENLWTPLFSADPTIIPKLIVSCALLPDPALLRDLGLSAPAQFNLVCGFTEQDVSKLALEVLGTNINCDQVKEHSGEYFFSSVPVLHPQRTLTWIKSQLEVWGTTDDKSVELLKTIIYHVPDRDESQGSSPSNLWVDRLIDLIATCEAYVDLEMGAFVDNDLSRHSLNSLYHLGLLVRSDNRSGTFRLSNNPVLLSILHDRIDKTVADRYQLKQRCFYNAWVKFSILHPADMVEILESVFRDRVRNCLKMGQEPNLLGILELTFRNGCITGNVEHEHRRLPFIPLSGFDESVVLDIPKFPDVKGKLTLELITLTLTGLWYGKYPGRHPTREELEDLHVQILNENDASLLDRAYQKWSSALKATEVVTVKELMSPCADPEHIKLVAVGGARILCRCPPATVQLDPEYPASLPDPVMERFYEIVERYREYPRPGPDQEDM</sequence>
<dbReference type="OrthoDB" id="5380555at2759"/>
<organism evidence="2 3">
    <name type="scientific">Mycena indigotica</name>
    <dbReference type="NCBI Taxonomy" id="2126181"/>
    <lineage>
        <taxon>Eukaryota</taxon>
        <taxon>Fungi</taxon>
        <taxon>Dikarya</taxon>
        <taxon>Basidiomycota</taxon>
        <taxon>Agaricomycotina</taxon>
        <taxon>Agaricomycetes</taxon>
        <taxon>Agaricomycetidae</taxon>
        <taxon>Agaricales</taxon>
        <taxon>Marasmiineae</taxon>
        <taxon>Mycenaceae</taxon>
        <taxon>Mycena</taxon>
    </lineage>
</organism>
<evidence type="ECO:0000259" key="1">
    <source>
        <dbReference type="Pfam" id="PF09820"/>
    </source>
</evidence>
<dbReference type="RefSeq" id="XP_037221337.1">
    <property type="nucleotide sequence ID" value="XM_037361045.1"/>
</dbReference>
<dbReference type="Pfam" id="PF09820">
    <property type="entry name" value="AAA-ATPase_like"/>
    <property type="match status" value="1"/>
</dbReference>
<proteinExistence type="predicted"/>
<evidence type="ECO:0000313" key="3">
    <source>
        <dbReference type="Proteomes" id="UP000636479"/>
    </source>
</evidence>
<protein>
    <recommendedName>
        <fullName evidence="1">AAA-ATPase-like domain-containing protein</fullName>
    </recommendedName>
</protein>
<feature type="domain" description="AAA-ATPase-like" evidence="1">
    <location>
        <begin position="38"/>
        <end position="178"/>
    </location>
</feature>
<name>A0A8H6W972_9AGAR</name>
<dbReference type="PANTHER" id="PTHR34825:SF1">
    <property type="entry name" value="AAA-ATPASE-LIKE DOMAIN-CONTAINING PROTEIN"/>
    <property type="match status" value="1"/>
</dbReference>
<dbReference type="Proteomes" id="UP000636479">
    <property type="component" value="Unassembled WGS sequence"/>
</dbReference>
<dbReference type="PANTHER" id="PTHR34825">
    <property type="entry name" value="CONSERVED PROTEIN, WITH A WEAK D-GALACTARATE DEHYDRATASE/ALTRONATE HYDROLASE DOMAIN"/>
    <property type="match status" value="1"/>
</dbReference>
<dbReference type="InterPro" id="IPR018631">
    <property type="entry name" value="AAA-ATPase-like_dom"/>
</dbReference>
<keyword evidence="3" id="KW-1185">Reference proteome</keyword>